<evidence type="ECO:0000256" key="5">
    <source>
        <dbReference type="SAM" id="Phobius"/>
    </source>
</evidence>
<dbReference type="Proteomes" id="UP001301958">
    <property type="component" value="Unassembled WGS sequence"/>
</dbReference>
<proteinExistence type="predicted"/>
<dbReference type="GO" id="GO:0000324">
    <property type="term" value="C:fungal-type vacuole"/>
    <property type="evidence" value="ECO:0007669"/>
    <property type="project" value="TreeGrafter"/>
</dbReference>
<dbReference type="PANTHER" id="PTHR31465:SF11">
    <property type="entry name" value="DOMAIN PROTEIN, PUTATIVE (AFU_ORTHOLOGUE AFUA_3G10770)-RELATED"/>
    <property type="match status" value="1"/>
</dbReference>
<feature type="transmembrane region" description="Helical" evidence="5">
    <location>
        <begin position="37"/>
        <end position="65"/>
    </location>
</feature>
<feature type="transmembrane region" description="Helical" evidence="5">
    <location>
        <begin position="199"/>
        <end position="219"/>
    </location>
</feature>
<dbReference type="GO" id="GO:0005886">
    <property type="term" value="C:plasma membrane"/>
    <property type="evidence" value="ECO:0007669"/>
    <property type="project" value="TreeGrafter"/>
</dbReference>
<keyword evidence="4 5" id="KW-0472">Membrane</keyword>
<name>A0AAN7BNH6_9PEZI</name>
<dbReference type="AlphaFoldDB" id="A0AAN7BNH6"/>
<dbReference type="Pfam" id="PF04479">
    <property type="entry name" value="RTA1"/>
    <property type="match status" value="1"/>
</dbReference>
<reference evidence="6" key="2">
    <citation type="submission" date="2023-05" db="EMBL/GenBank/DDBJ databases">
        <authorList>
            <consortium name="Lawrence Berkeley National Laboratory"/>
            <person name="Steindorff A."/>
            <person name="Hensen N."/>
            <person name="Bonometti L."/>
            <person name="Westerberg I."/>
            <person name="Brannstrom I.O."/>
            <person name="Guillou S."/>
            <person name="Cros-Aarteil S."/>
            <person name="Calhoun S."/>
            <person name="Haridas S."/>
            <person name="Kuo A."/>
            <person name="Mondo S."/>
            <person name="Pangilinan J."/>
            <person name="Riley R."/>
            <person name="Labutti K."/>
            <person name="Andreopoulos B."/>
            <person name="Lipzen A."/>
            <person name="Chen C."/>
            <person name="Yanf M."/>
            <person name="Daum C."/>
            <person name="Ng V."/>
            <person name="Clum A."/>
            <person name="Ohm R."/>
            <person name="Martin F."/>
            <person name="Silar P."/>
            <person name="Natvig D."/>
            <person name="Lalanne C."/>
            <person name="Gautier V."/>
            <person name="Ament-Velasquez S.L."/>
            <person name="Kruys A."/>
            <person name="Hutchinson M.I."/>
            <person name="Powell A.J."/>
            <person name="Barry K."/>
            <person name="Miller A.N."/>
            <person name="Grigoriev I.V."/>
            <person name="Debuchy R."/>
            <person name="Gladieux P."/>
            <person name="Thoren M.H."/>
            <person name="Johannesson H."/>
        </authorList>
    </citation>
    <scope>NUCLEOTIDE SEQUENCE</scope>
    <source>
        <strain evidence="6">CBS 990.96</strain>
    </source>
</reference>
<evidence type="ECO:0000313" key="7">
    <source>
        <dbReference type="Proteomes" id="UP001301958"/>
    </source>
</evidence>
<evidence type="ECO:0000256" key="2">
    <source>
        <dbReference type="ARBA" id="ARBA00022692"/>
    </source>
</evidence>
<feature type="transmembrane region" description="Helical" evidence="5">
    <location>
        <begin position="85"/>
        <end position="108"/>
    </location>
</feature>
<accession>A0AAN7BNH6</accession>
<feature type="transmembrane region" description="Helical" evidence="5">
    <location>
        <begin position="159"/>
        <end position="187"/>
    </location>
</feature>
<sequence>MTTTEPGRAGITFDILFGLLTIGHFFVFALHRRWTSILFAIGSLSKLTIFFSPYYSFCDIIILFFSGRTFASPCPYNQTAFLLQITTLIIVPTFHSAALYVLLAVLINLLSTPSLLNPKFYAIIFCTCDILSLIIQTIGDGLASEATNQPDGDTDPGTHTMVAGIVFQLFTMTIFAVLVVGFLRRLAEGWQGNLITQEGYFIALDGALVFVASAVWLVFDPAVLLRGDEQPNKVEKEGQAAAEEVRERCKEEIGSFV</sequence>
<dbReference type="PANTHER" id="PTHR31465">
    <property type="entry name" value="PROTEIN RTA1-RELATED"/>
    <property type="match status" value="1"/>
</dbReference>
<feature type="transmembrane region" description="Helical" evidence="5">
    <location>
        <begin position="120"/>
        <end position="139"/>
    </location>
</feature>
<gene>
    <name evidence="6" type="ORF">QBC38DRAFT_537130</name>
</gene>
<organism evidence="6 7">
    <name type="scientific">Podospora fimiseda</name>
    <dbReference type="NCBI Taxonomy" id="252190"/>
    <lineage>
        <taxon>Eukaryota</taxon>
        <taxon>Fungi</taxon>
        <taxon>Dikarya</taxon>
        <taxon>Ascomycota</taxon>
        <taxon>Pezizomycotina</taxon>
        <taxon>Sordariomycetes</taxon>
        <taxon>Sordariomycetidae</taxon>
        <taxon>Sordariales</taxon>
        <taxon>Podosporaceae</taxon>
        <taxon>Podospora</taxon>
    </lineage>
</organism>
<keyword evidence="3 5" id="KW-1133">Transmembrane helix</keyword>
<evidence type="ECO:0000256" key="3">
    <source>
        <dbReference type="ARBA" id="ARBA00022989"/>
    </source>
</evidence>
<protein>
    <submittedName>
        <fullName evidence="6">RTA1 like protein-domain-containing protein</fullName>
    </submittedName>
</protein>
<keyword evidence="7" id="KW-1185">Reference proteome</keyword>
<comment type="caution">
    <text evidence="6">The sequence shown here is derived from an EMBL/GenBank/DDBJ whole genome shotgun (WGS) entry which is preliminary data.</text>
</comment>
<evidence type="ECO:0000313" key="6">
    <source>
        <dbReference type="EMBL" id="KAK4226537.1"/>
    </source>
</evidence>
<reference evidence="6" key="1">
    <citation type="journal article" date="2023" name="Mol. Phylogenet. Evol.">
        <title>Genome-scale phylogeny and comparative genomics of the fungal order Sordariales.</title>
        <authorList>
            <person name="Hensen N."/>
            <person name="Bonometti L."/>
            <person name="Westerberg I."/>
            <person name="Brannstrom I.O."/>
            <person name="Guillou S."/>
            <person name="Cros-Aarteil S."/>
            <person name="Calhoun S."/>
            <person name="Haridas S."/>
            <person name="Kuo A."/>
            <person name="Mondo S."/>
            <person name="Pangilinan J."/>
            <person name="Riley R."/>
            <person name="LaButti K."/>
            <person name="Andreopoulos B."/>
            <person name="Lipzen A."/>
            <person name="Chen C."/>
            <person name="Yan M."/>
            <person name="Daum C."/>
            <person name="Ng V."/>
            <person name="Clum A."/>
            <person name="Steindorff A."/>
            <person name="Ohm R.A."/>
            <person name="Martin F."/>
            <person name="Silar P."/>
            <person name="Natvig D.O."/>
            <person name="Lalanne C."/>
            <person name="Gautier V."/>
            <person name="Ament-Velasquez S.L."/>
            <person name="Kruys A."/>
            <person name="Hutchinson M.I."/>
            <person name="Powell A.J."/>
            <person name="Barry K."/>
            <person name="Miller A.N."/>
            <person name="Grigoriev I.V."/>
            <person name="Debuchy R."/>
            <person name="Gladieux P."/>
            <person name="Hiltunen Thoren M."/>
            <person name="Johannesson H."/>
        </authorList>
    </citation>
    <scope>NUCLEOTIDE SEQUENCE</scope>
    <source>
        <strain evidence="6">CBS 990.96</strain>
    </source>
</reference>
<keyword evidence="2 5" id="KW-0812">Transmembrane</keyword>
<dbReference type="EMBL" id="MU865346">
    <property type="protein sequence ID" value="KAK4226537.1"/>
    <property type="molecule type" value="Genomic_DNA"/>
</dbReference>
<dbReference type="InterPro" id="IPR007568">
    <property type="entry name" value="RTA1"/>
</dbReference>
<comment type="subcellular location">
    <subcellularLocation>
        <location evidence="1">Membrane</location>
        <topology evidence="1">Multi-pass membrane protein</topology>
    </subcellularLocation>
</comment>
<evidence type="ECO:0000256" key="1">
    <source>
        <dbReference type="ARBA" id="ARBA00004141"/>
    </source>
</evidence>
<feature type="transmembrane region" description="Helical" evidence="5">
    <location>
        <begin position="12"/>
        <end position="30"/>
    </location>
</feature>
<evidence type="ECO:0000256" key="4">
    <source>
        <dbReference type="ARBA" id="ARBA00023136"/>
    </source>
</evidence>